<dbReference type="EMBL" id="CM011675">
    <property type="protein sequence ID" value="TMS22633.1"/>
    <property type="molecule type" value="Genomic_DNA"/>
</dbReference>
<sequence>MHLWICTKSEADLSLPLLLSSSPGPNKSCCFQREPPEGCEKVRVWEETSTPDQLKPAFISSCPDPNKVNFTPHGGSAFCPVSLLKPLLPSMDLLFRSLSVSPAGSCSSQGTSSCQATSSGNRAAPPDPPATAAADQIELHSVCCNSFLENRNCRCGFQLYHMVFISR</sequence>
<name>A0ACD3RT68_LARCR</name>
<keyword evidence="2" id="KW-1185">Reference proteome</keyword>
<dbReference type="Proteomes" id="UP000793456">
    <property type="component" value="Chromosome II"/>
</dbReference>
<gene>
    <name evidence="1" type="ORF">E3U43_012898</name>
</gene>
<organism evidence="1 2">
    <name type="scientific">Larimichthys crocea</name>
    <name type="common">Large yellow croaker</name>
    <name type="synonym">Pseudosciaena crocea</name>
    <dbReference type="NCBI Taxonomy" id="215358"/>
    <lineage>
        <taxon>Eukaryota</taxon>
        <taxon>Metazoa</taxon>
        <taxon>Chordata</taxon>
        <taxon>Craniata</taxon>
        <taxon>Vertebrata</taxon>
        <taxon>Euteleostomi</taxon>
        <taxon>Actinopterygii</taxon>
        <taxon>Neopterygii</taxon>
        <taxon>Teleostei</taxon>
        <taxon>Neoteleostei</taxon>
        <taxon>Acanthomorphata</taxon>
        <taxon>Eupercaria</taxon>
        <taxon>Sciaenidae</taxon>
        <taxon>Larimichthys</taxon>
    </lineage>
</organism>
<comment type="caution">
    <text evidence="1">The sequence shown here is derived from an EMBL/GenBank/DDBJ whole genome shotgun (WGS) entry which is preliminary data.</text>
</comment>
<proteinExistence type="predicted"/>
<accession>A0ACD3RT68</accession>
<evidence type="ECO:0000313" key="1">
    <source>
        <dbReference type="EMBL" id="TMS22633.1"/>
    </source>
</evidence>
<reference evidence="1" key="1">
    <citation type="submission" date="2018-11" db="EMBL/GenBank/DDBJ databases">
        <title>The sequence and de novo assembly of Larimichthys crocea genome using PacBio and Hi-C technologies.</title>
        <authorList>
            <person name="Xu P."/>
            <person name="Chen B."/>
            <person name="Zhou Z."/>
            <person name="Ke Q."/>
            <person name="Wu Y."/>
            <person name="Bai H."/>
            <person name="Pu F."/>
        </authorList>
    </citation>
    <scope>NUCLEOTIDE SEQUENCE</scope>
    <source>
        <tissue evidence="1">Muscle</tissue>
    </source>
</reference>
<protein>
    <submittedName>
        <fullName evidence="1">Uncharacterized protein</fullName>
    </submittedName>
</protein>
<evidence type="ECO:0000313" key="2">
    <source>
        <dbReference type="Proteomes" id="UP000793456"/>
    </source>
</evidence>